<comment type="caution">
    <text evidence="1">The sequence shown here is derived from an EMBL/GenBank/DDBJ whole genome shotgun (WGS) entry which is preliminary data.</text>
</comment>
<accession>A0A098MET9</accession>
<dbReference type="AlphaFoldDB" id="A0A098MET9"/>
<dbReference type="InterPro" id="IPR056209">
    <property type="entry name" value="SU10_adaptor"/>
</dbReference>
<dbReference type="EMBL" id="JQCR01000002">
    <property type="protein sequence ID" value="KGE20057.1"/>
    <property type="molecule type" value="Genomic_DNA"/>
</dbReference>
<evidence type="ECO:0000313" key="2">
    <source>
        <dbReference type="Proteomes" id="UP000029734"/>
    </source>
</evidence>
<proteinExistence type="predicted"/>
<organism evidence="1 2">
    <name type="scientific">Paenibacillus wynnii</name>
    <dbReference type="NCBI Taxonomy" id="268407"/>
    <lineage>
        <taxon>Bacteria</taxon>
        <taxon>Bacillati</taxon>
        <taxon>Bacillota</taxon>
        <taxon>Bacilli</taxon>
        <taxon>Bacillales</taxon>
        <taxon>Paenibacillaceae</taxon>
        <taxon>Paenibacillus</taxon>
    </lineage>
</organism>
<dbReference type="Proteomes" id="UP000029734">
    <property type="component" value="Unassembled WGS sequence"/>
</dbReference>
<sequence>MTLQEILDEIAEKYPHGLSNASVIRKINQVQNELFRTTFRERATAIYTLAKNVFVYTLPIPRTNVDAVLVQGRVYLHQSVEKRSNVPFYYFEGKTGLGIYPTPTENIVDGLTLFYFRYPAQLSEAALTAVPELDADFHMLLVYGALAQICEVFQDAGMVNNYTSKYNGLIDEFQKALNKAPNDDRIEDVMGGGWM</sequence>
<protein>
    <submittedName>
        <fullName evidence="1">Uncharacterized protein</fullName>
    </submittedName>
</protein>
<evidence type="ECO:0000313" key="1">
    <source>
        <dbReference type="EMBL" id="KGE20057.1"/>
    </source>
</evidence>
<dbReference type="Pfam" id="PF24175">
    <property type="entry name" value="SU10_adaptor"/>
    <property type="match status" value="1"/>
</dbReference>
<dbReference type="STRING" id="268407.PWYN_12445"/>
<gene>
    <name evidence="1" type="ORF">PWYN_12445</name>
</gene>
<name>A0A098MET9_9BACL</name>
<reference evidence="1 2" key="1">
    <citation type="submission" date="2014-08" db="EMBL/GenBank/DDBJ databases">
        <authorList>
            <person name="den Bakker H.C."/>
        </authorList>
    </citation>
    <scope>NUCLEOTIDE SEQUENCE [LARGE SCALE GENOMIC DNA]</scope>
    <source>
        <strain evidence="1 2">DSM 18334</strain>
    </source>
</reference>
<dbReference type="eggNOG" id="ENOG5032F4A">
    <property type="taxonomic scope" value="Bacteria"/>
</dbReference>
<keyword evidence="2" id="KW-1185">Reference proteome</keyword>
<reference evidence="1 2" key="2">
    <citation type="submission" date="2014-10" db="EMBL/GenBank/DDBJ databases">
        <title>Comparative genomics of the Paenibacillus odorifer group.</title>
        <authorList>
            <person name="Tsai Y.-C."/>
            <person name="Martin N."/>
            <person name="Korlach J."/>
            <person name="Wiedmann M."/>
        </authorList>
    </citation>
    <scope>NUCLEOTIDE SEQUENCE [LARGE SCALE GENOMIC DNA]</scope>
    <source>
        <strain evidence="1 2">DSM 18334</strain>
    </source>
</reference>